<feature type="transmembrane region" description="Helical" evidence="2">
    <location>
        <begin position="88"/>
        <end position="108"/>
    </location>
</feature>
<evidence type="ECO:0000313" key="3">
    <source>
        <dbReference type="EMBL" id="CAD8830167.1"/>
    </source>
</evidence>
<feature type="transmembrane region" description="Helical" evidence="2">
    <location>
        <begin position="60"/>
        <end position="82"/>
    </location>
</feature>
<evidence type="ECO:0000256" key="2">
    <source>
        <dbReference type="SAM" id="Phobius"/>
    </source>
</evidence>
<proteinExistence type="predicted"/>
<feature type="compositionally biased region" description="Basic and acidic residues" evidence="1">
    <location>
        <begin position="30"/>
        <end position="39"/>
    </location>
</feature>
<accession>A0A7S0ZRK1</accession>
<evidence type="ECO:0000256" key="1">
    <source>
        <dbReference type="SAM" id="MobiDB-lite"/>
    </source>
</evidence>
<gene>
    <name evidence="3" type="ORF">NSCI0253_LOCUS4513</name>
</gene>
<name>A0A7S0ZRK1_NOCSC</name>
<keyword evidence="2" id="KW-0472">Membrane</keyword>
<sequence length="118" mass="12854">MAPQGNLRARASSPGASRSASDDAANSEPAKAEEKRLEEEKTEEEKDGEYQKEVERLRNIMKWVLGFVALVAASLFAVFQGLSWQRTLGHAGVVASLAAVNFAGARVLKFFGDKEKND</sequence>
<protein>
    <submittedName>
        <fullName evidence="3">Uncharacterized protein</fullName>
    </submittedName>
</protein>
<organism evidence="3">
    <name type="scientific">Noctiluca scintillans</name>
    <name type="common">Sea sparkle</name>
    <name type="synonym">Red tide dinoflagellate</name>
    <dbReference type="NCBI Taxonomy" id="2966"/>
    <lineage>
        <taxon>Eukaryota</taxon>
        <taxon>Sar</taxon>
        <taxon>Alveolata</taxon>
        <taxon>Dinophyceae</taxon>
        <taxon>Noctilucales</taxon>
        <taxon>Noctilucaceae</taxon>
        <taxon>Noctiluca</taxon>
    </lineage>
</organism>
<dbReference type="AlphaFoldDB" id="A0A7S0ZRK1"/>
<reference evidence="3" key="1">
    <citation type="submission" date="2021-01" db="EMBL/GenBank/DDBJ databases">
        <authorList>
            <person name="Corre E."/>
            <person name="Pelletier E."/>
            <person name="Niang G."/>
            <person name="Scheremetjew M."/>
            <person name="Finn R."/>
            <person name="Kale V."/>
            <person name="Holt S."/>
            <person name="Cochrane G."/>
            <person name="Meng A."/>
            <person name="Brown T."/>
            <person name="Cohen L."/>
        </authorList>
    </citation>
    <scope>NUCLEOTIDE SEQUENCE</scope>
</reference>
<feature type="compositionally biased region" description="Low complexity" evidence="1">
    <location>
        <begin position="8"/>
        <end position="29"/>
    </location>
</feature>
<feature type="region of interest" description="Disordered" evidence="1">
    <location>
        <begin position="1"/>
        <end position="51"/>
    </location>
</feature>
<keyword evidence="2" id="KW-0812">Transmembrane</keyword>
<keyword evidence="2" id="KW-1133">Transmembrane helix</keyword>
<dbReference type="EMBL" id="HBFQ01006379">
    <property type="protein sequence ID" value="CAD8830167.1"/>
    <property type="molecule type" value="Transcribed_RNA"/>
</dbReference>